<dbReference type="PANTHER" id="PTHR23404">
    <property type="entry name" value="MOLYBDOPTERIN SYNTHASE RELATED"/>
    <property type="match status" value="1"/>
</dbReference>
<name>A0A3B0SE94_9ZZZZ</name>
<dbReference type="InterPro" id="IPR036563">
    <property type="entry name" value="MoaE_sf"/>
</dbReference>
<dbReference type="AlphaFoldDB" id="A0A3B0SE94"/>
<sequence>MKTHVEVRETAQNILNTAEALAFVDAPGNGAGALFVGVVRDLNQGRKVKGVSYDVFAPLAEQNFAEICAEASQKWGEQLRLFVVHGKGRLDVGGISIVIAAGSPHRGEAFAACRYVIEEIKSRSPVWKQEHYMDGDSEWVKGHALCGHD</sequence>
<dbReference type="InterPro" id="IPR003448">
    <property type="entry name" value="Mopterin_biosynth_MoaE"/>
</dbReference>
<accession>A0A3B0SE94</accession>
<protein>
    <submittedName>
        <fullName evidence="1">Molybdopterin synthase catalytic subunit MoaE</fullName>
        <ecNumber evidence="1">2.8.1.12</ecNumber>
    </submittedName>
</protein>
<dbReference type="EMBL" id="UOEE01000343">
    <property type="protein sequence ID" value="VAW02640.1"/>
    <property type="molecule type" value="Genomic_DNA"/>
</dbReference>
<gene>
    <name evidence="1" type="ORF">MNBD_ALPHA06-1966</name>
</gene>
<organism evidence="1">
    <name type="scientific">hydrothermal vent metagenome</name>
    <dbReference type="NCBI Taxonomy" id="652676"/>
    <lineage>
        <taxon>unclassified sequences</taxon>
        <taxon>metagenomes</taxon>
        <taxon>ecological metagenomes</taxon>
    </lineage>
</organism>
<dbReference type="GO" id="GO:0006777">
    <property type="term" value="P:Mo-molybdopterin cofactor biosynthetic process"/>
    <property type="evidence" value="ECO:0007669"/>
    <property type="project" value="InterPro"/>
</dbReference>
<dbReference type="CDD" id="cd00756">
    <property type="entry name" value="MoaE"/>
    <property type="match status" value="1"/>
</dbReference>
<reference evidence="1" key="1">
    <citation type="submission" date="2018-06" db="EMBL/GenBank/DDBJ databases">
        <authorList>
            <person name="Zhirakovskaya E."/>
        </authorList>
    </citation>
    <scope>NUCLEOTIDE SEQUENCE</scope>
</reference>
<dbReference type="EC" id="2.8.1.12" evidence="1"/>
<evidence type="ECO:0000313" key="1">
    <source>
        <dbReference type="EMBL" id="VAW02640.1"/>
    </source>
</evidence>
<proteinExistence type="predicted"/>
<keyword evidence="1" id="KW-0808">Transferase</keyword>
<dbReference type="SUPFAM" id="SSF54690">
    <property type="entry name" value="Molybdopterin synthase subunit MoaE"/>
    <property type="match status" value="1"/>
</dbReference>
<dbReference type="Gene3D" id="3.90.1170.40">
    <property type="entry name" value="Molybdopterin biosynthesis MoaE subunit"/>
    <property type="match status" value="1"/>
</dbReference>
<dbReference type="GO" id="GO:0030366">
    <property type="term" value="F:molybdopterin synthase activity"/>
    <property type="evidence" value="ECO:0007669"/>
    <property type="project" value="UniProtKB-EC"/>
</dbReference>
<dbReference type="Pfam" id="PF02391">
    <property type="entry name" value="MoaE"/>
    <property type="match status" value="1"/>
</dbReference>